<dbReference type="Pfam" id="PF01182">
    <property type="entry name" value="Glucosamine_iso"/>
    <property type="match status" value="1"/>
</dbReference>
<dbReference type="PANTHER" id="PTHR11054">
    <property type="entry name" value="6-PHOSPHOGLUCONOLACTONASE"/>
    <property type="match status" value="1"/>
</dbReference>
<sequence>MKMPELDLPQGIEARFGATPQQVAAQLADTVAGFLQARLEIAPRASLAVSGGSTPLPFFQALSHKELDWGRVDILLVDERWVEETDDASNTRLVKANLLQNNAAAARFFSLKQKGDTPEDGLAAANAELVKLTRPLDVLILGMGNDGHTASLFPDAPELAHGMSLESRETLAAMTPPSQAHQRITLTYAFMHRARFVALHLKGDDKLDTLKKALSEPSRMLAMPVRGFLKPGLQVFWSP</sequence>
<evidence type="ECO:0000256" key="7">
    <source>
        <dbReference type="RuleBase" id="RU365095"/>
    </source>
</evidence>
<dbReference type="GO" id="GO:0017057">
    <property type="term" value="F:6-phosphogluconolactonase activity"/>
    <property type="evidence" value="ECO:0007669"/>
    <property type="project" value="UniProtKB-EC"/>
</dbReference>
<dbReference type="PANTHER" id="PTHR11054:SF0">
    <property type="entry name" value="6-PHOSPHOGLUCONOLACTONASE"/>
    <property type="match status" value="1"/>
</dbReference>
<protein>
    <recommendedName>
        <fullName evidence="6 7">6-phosphogluconolactonase</fullName>
        <shortName evidence="7">6PGL</shortName>
        <ecNumber evidence="5 7">3.1.1.31</ecNumber>
    </recommendedName>
</protein>
<comment type="similarity">
    <text evidence="4 7">Belongs to the glucosamine/galactosamine-6-phosphate isomerase family. 6-phosphogluconolactonase subfamily.</text>
</comment>
<accession>A0ABU2HFB8</accession>
<feature type="domain" description="Glucosamine/galactosamine-6-phosphate isomerase" evidence="8">
    <location>
        <begin position="19"/>
        <end position="237"/>
    </location>
</feature>
<dbReference type="SUPFAM" id="SSF100950">
    <property type="entry name" value="NagB/RpiA/CoA transferase-like"/>
    <property type="match status" value="1"/>
</dbReference>
<dbReference type="Proteomes" id="UP001267407">
    <property type="component" value="Unassembled WGS sequence"/>
</dbReference>
<comment type="function">
    <text evidence="2 7">Hydrolysis of 6-phosphogluconolactone to 6-phosphogluconate.</text>
</comment>
<dbReference type="RefSeq" id="WP_310965896.1">
    <property type="nucleotide sequence ID" value="NZ_JAVMBO010000007.1"/>
</dbReference>
<evidence type="ECO:0000256" key="6">
    <source>
        <dbReference type="ARBA" id="ARBA00020337"/>
    </source>
</evidence>
<evidence type="ECO:0000259" key="8">
    <source>
        <dbReference type="Pfam" id="PF01182"/>
    </source>
</evidence>
<dbReference type="EC" id="3.1.1.31" evidence="5 7"/>
<dbReference type="InterPro" id="IPR037171">
    <property type="entry name" value="NagB/RpiA_transferase-like"/>
</dbReference>
<dbReference type="Gene3D" id="3.40.50.1360">
    <property type="match status" value="1"/>
</dbReference>
<dbReference type="EMBL" id="JAVMBO010000007">
    <property type="protein sequence ID" value="MDS1309734.1"/>
    <property type="molecule type" value="Genomic_DNA"/>
</dbReference>
<evidence type="ECO:0000256" key="5">
    <source>
        <dbReference type="ARBA" id="ARBA00013198"/>
    </source>
</evidence>
<evidence type="ECO:0000313" key="10">
    <source>
        <dbReference type="Proteomes" id="UP001267407"/>
    </source>
</evidence>
<comment type="catalytic activity">
    <reaction evidence="1 7">
        <text>6-phospho-D-glucono-1,5-lactone + H2O = 6-phospho-D-gluconate + H(+)</text>
        <dbReference type="Rhea" id="RHEA:12556"/>
        <dbReference type="ChEBI" id="CHEBI:15377"/>
        <dbReference type="ChEBI" id="CHEBI:15378"/>
        <dbReference type="ChEBI" id="CHEBI:57955"/>
        <dbReference type="ChEBI" id="CHEBI:58759"/>
        <dbReference type="EC" id="3.1.1.31"/>
    </reaction>
</comment>
<evidence type="ECO:0000313" key="9">
    <source>
        <dbReference type="EMBL" id="MDS1309734.1"/>
    </source>
</evidence>
<evidence type="ECO:0000256" key="3">
    <source>
        <dbReference type="ARBA" id="ARBA00004961"/>
    </source>
</evidence>
<reference evidence="9" key="1">
    <citation type="submission" date="2023-09" db="EMBL/GenBank/DDBJ databases">
        <title>Marinobacter sediminicola sp. nov. and Marinobacter maritimum sp. nov., isolated from marine sediment.</title>
        <authorList>
            <person name="An J."/>
        </authorList>
    </citation>
    <scope>NUCLEOTIDE SEQUENCE</scope>
    <source>
        <strain evidence="9">F60267</strain>
    </source>
</reference>
<comment type="pathway">
    <text evidence="3 7">Carbohydrate degradation; pentose phosphate pathway; D-ribulose 5-phosphate from D-glucose 6-phosphate (oxidative stage): step 2/3.</text>
</comment>
<comment type="caution">
    <text evidence="9">The sequence shown here is derived from an EMBL/GenBank/DDBJ whole genome shotgun (WGS) entry which is preliminary data.</text>
</comment>
<evidence type="ECO:0000256" key="4">
    <source>
        <dbReference type="ARBA" id="ARBA00010662"/>
    </source>
</evidence>
<dbReference type="InterPro" id="IPR006148">
    <property type="entry name" value="Glc/Gal-6P_isomerase"/>
</dbReference>
<keyword evidence="7 9" id="KW-0378">Hydrolase</keyword>
<name>A0ABU2HFB8_9GAMM</name>
<dbReference type="InterPro" id="IPR005900">
    <property type="entry name" value="6-phosphogluconolactonase_DevB"/>
</dbReference>
<evidence type="ECO:0000256" key="2">
    <source>
        <dbReference type="ARBA" id="ARBA00002681"/>
    </source>
</evidence>
<gene>
    <name evidence="7 9" type="primary">pgl</name>
    <name evidence="9" type="ORF">RKA07_06380</name>
</gene>
<dbReference type="NCBIfam" id="TIGR01198">
    <property type="entry name" value="pgl"/>
    <property type="match status" value="1"/>
</dbReference>
<proteinExistence type="inferred from homology"/>
<evidence type="ECO:0000256" key="1">
    <source>
        <dbReference type="ARBA" id="ARBA00000832"/>
    </source>
</evidence>
<dbReference type="CDD" id="cd01400">
    <property type="entry name" value="6PGL"/>
    <property type="match status" value="1"/>
</dbReference>
<dbReference type="InterPro" id="IPR039104">
    <property type="entry name" value="6PGL"/>
</dbReference>
<organism evidence="9 10">
    <name type="scientific">Marinobacter xiaoshiensis</name>
    <dbReference type="NCBI Taxonomy" id="3073652"/>
    <lineage>
        <taxon>Bacteria</taxon>
        <taxon>Pseudomonadati</taxon>
        <taxon>Pseudomonadota</taxon>
        <taxon>Gammaproteobacteria</taxon>
        <taxon>Pseudomonadales</taxon>
        <taxon>Marinobacteraceae</taxon>
        <taxon>Marinobacter</taxon>
    </lineage>
</organism>
<keyword evidence="10" id="KW-1185">Reference proteome</keyword>